<evidence type="ECO:0000313" key="8">
    <source>
        <dbReference type="EMBL" id="AGP30093.1"/>
    </source>
</evidence>
<dbReference type="HOGENOM" id="CLU_027562_17_1_11"/>
<dbReference type="InterPro" id="IPR011010">
    <property type="entry name" value="DNA_brk_join_enz"/>
</dbReference>
<name>S4XHH1_9CORY</name>
<dbReference type="InterPro" id="IPR044068">
    <property type="entry name" value="CB"/>
</dbReference>
<comment type="similarity">
    <text evidence="1">Belongs to the 'phage' integrase family.</text>
</comment>
<gene>
    <name evidence="8" type="ORF">A606_02200</name>
</gene>
<dbReference type="InterPro" id="IPR002104">
    <property type="entry name" value="Integrase_catalytic"/>
</dbReference>
<keyword evidence="3 5" id="KW-0238">DNA-binding</keyword>
<evidence type="ECO:0000256" key="5">
    <source>
        <dbReference type="PROSITE-ProRule" id="PRU01248"/>
    </source>
</evidence>
<dbReference type="PANTHER" id="PTHR30349:SF41">
    <property type="entry name" value="INTEGRASE_RECOMBINASE PROTEIN MJ0367-RELATED"/>
    <property type="match status" value="1"/>
</dbReference>
<dbReference type="InterPro" id="IPR013762">
    <property type="entry name" value="Integrase-like_cat_sf"/>
</dbReference>
<organism evidence="8 9">
    <name type="scientific">Corynebacterium terpenotabidum Y-11</name>
    <dbReference type="NCBI Taxonomy" id="1200352"/>
    <lineage>
        <taxon>Bacteria</taxon>
        <taxon>Bacillati</taxon>
        <taxon>Actinomycetota</taxon>
        <taxon>Actinomycetes</taxon>
        <taxon>Mycobacteriales</taxon>
        <taxon>Corynebacteriaceae</taxon>
        <taxon>Corynebacterium</taxon>
    </lineage>
</organism>
<evidence type="ECO:0000256" key="2">
    <source>
        <dbReference type="ARBA" id="ARBA00022908"/>
    </source>
</evidence>
<dbReference type="InterPro" id="IPR050090">
    <property type="entry name" value="Tyrosine_recombinase_XerCD"/>
</dbReference>
<evidence type="ECO:0000256" key="3">
    <source>
        <dbReference type="ARBA" id="ARBA00023125"/>
    </source>
</evidence>
<feature type="domain" description="Tyr recombinase" evidence="6">
    <location>
        <begin position="115"/>
        <end position="320"/>
    </location>
</feature>
<dbReference type="Pfam" id="PF14659">
    <property type="entry name" value="Phage_int_SAM_3"/>
    <property type="match status" value="1"/>
</dbReference>
<evidence type="ECO:0000259" key="6">
    <source>
        <dbReference type="PROSITE" id="PS51898"/>
    </source>
</evidence>
<dbReference type="GO" id="GO:0003677">
    <property type="term" value="F:DNA binding"/>
    <property type="evidence" value="ECO:0007669"/>
    <property type="project" value="UniProtKB-UniRule"/>
</dbReference>
<dbReference type="KEGG" id="cter:A606_02200"/>
<dbReference type="GO" id="GO:0006310">
    <property type="term" value="P:DNA recombination"/>
    <property type="evidence" value="ECO:0007669"/>
    <property type="project" value="UniProtKB-KW"/>
</dbReference>
<dbReference type="SUPFAM" id="SSF56349">
    <property type="entry name" value="DNA breaking-rejoining enzymes"/>
    <property type="match status" value="1"/>
</dbReference>
<accession>S4XHH1</accession>
<dbReference type="AlphaFoldDB" id="S4XHH1"/>
<protein>
    <submittedName>
        <fullName evidence="8">Integrase family protein</fullName>
    </submittedName>
</protein>
<dbReference type="EMBL" id="CP003696">
    <property type="protein sequence ID" value="AGP30093.1"/>
    <property type="molecule type" value="Genomic_DNA"/>
</dbReference>
<dbReference type="PROSITE" id="PS51900">
    <property type="entry name" value="CB"/>
    <property type="match status" value="1"/>
</dbReference>
<dbReference type="eggNOG" id="COG0582">
    <property type="taxonomic scope" value="Bacteria"/>
</dbReference>
<dbReference type="STRING" id="1200352.A606_02200"/>
<dbReference type="PATRIC" id="fig|1200352.3.peg.444"/>
<sequence>MIAAGTRPQGGGSQELGPFLDEWLEKKSPELSTNSVRVYGTVLRRYIKPALGGVTLEELDTPMVQGFLESLTPATAKSARAVLRPGLGFAVRMGYIPASPVAETVLPKKRRSEKALVRALSDEEIVAYRDAVRGWVGGNQYGPPRGQLLLEIVDTCIGSGMRIGEVLALRWEDVNLVTGAVTVCGTITEDDGTRQPWTKTAGGYRTIRVGEVAASALARAHFHKRQYGAEMCFPSAAGTYQTVKNIEDLLRAARKHGPPEIQDITPHNFRKTIGTRLTHAGQDRYTASRFLGHSSTAVTEQYYIARPELVDVESLGALPTLKRESKP</sequence>
<evidence type="ECO:0000256" key="4">
    <source>
        <dbReference type="ARBA" id="ARBA00023172"/>
    </source>
</evidence>
<evidence type="ECO:0000256" key="1">
    <source>
        <dbReference type="ARBA" id="ARBA00008857"/>
    </source>
</evidence>
<dbReference type="OrthoDB" id="4326943at2"/>
<dbReference type="Pfam" id="PF00589">
    <property type="entry name" value="Phage_integrase"/>
    <property type="match status" value="1"/>
</dbReference>
<dbReference type="PROSITE" id="PS51898">
    <property type="entry name" value="TYR_RECOMBINASE"/>
    <property type="match status" value="1"/>
</dbReference>
<keyword evidence="9" id="KW-1185">Reference proteome</keyword>
<reference evidence="8 9" key="1">
    <citation type="submission" date="2012-06" db="EMBL/GenBank/DDBJ databases">
        <title>Complete genome sequence of Corynebacterium terpenotabidum Y-11 (=DSM 44721).</title>
        <authorList>
            <person name="Ruckert C."/>
            <person name="Albersmeier A."/>
            <person name="Al-Dilaimi A."/>
            <person name="Szczepanowski R."/>
            <person name="Kalinowski J."/>
        </authorList>
    </citation>
    <scope>NUCLEOTIDE SEQUENCE [LARGE SCALE GENOMIC DNA]</scope>
    <source>
        <strain evidence="8 9">Y-11</strain>
    </source>
</reference>
<evidence type="ECO:0000259" key="7">
    <source>
        <dbReference type="PROSITE" id="PS51900"/>
    </source>
</evidence>
<dbReference type="InterPro" id="IPR010998">
    <property type="entry name" value="Integrase_recombinase_N"/>
</dbReference>
<dbReference type="PANTHER" id="PTHR30349">
    <property type="entry name" value="PHAGE INTEGRASE-RELATED"/>
    <property type="match status" value="1"/>
</dbReference>
<dbReference type="Proteomes" id="UP000014809">
    <property type="component" value="Chromosome"/>
</dbReference>
<feature type="domain" description="Core-binding (CB)" evidence="7">
    <location>
        <begin position="14"/>
        <end position="91"/>
    </location>
</feature>
<dbReference type="CDD" id="cd01189">
    <property type="entry name" value="INT_ICEBs1_C_like"/>
    <property type="match status" value="1"/>
</dbReference>
<dbReference type="Gene3D" id="1.10.443.10">
    <property type="entry name" value="Intergrase catalytic core"/>
    <property type="match status" value="1"/>
</dbReference>
<evidence type="ECO:0000313" key="9">
    <source>
        <dbReference type="Proteomes" id="UP000014809"/>
    </source>
</evidence>
<keyword evidence="4" id="KW-0233">DNA recombination</keyword>
<keyword evidence="2" id="KW-0229">DNA integration</keyword>
<dbReference type="InterPro" id="IPR004107">
    <property type="entry name" value="Integrase_SAM-like_N"/>
</dbReference>
<dbReference type="GO" id="GO:0015074">
    <property type="term" value="P:DNA integration"/>
    <property type="evidence" value="ECO:0007669"/>
    <property type="project" value="UniProtKB-KW"/>
</dbReference>
<proteinExistence type="inferred from homology"/>
<dbReference type="Gene3D" id="1.10.150.130">
    <property type="match status" value="1"/>
</dbReference>